<dbReference type="GeneID" id="27137454"/>
<dbReference type="KEGG" id="mema:MMAB1_1622"/>
<dbReference type="EMBL" id="LT158599">
    <property type="protein sequence ID" value="CVK32835.1"/>
    <property type="molecule type" value="Genomic_DNA"/>
</dbReference>
<name>A0A0X3BMS1_9EURY</name>
<gene>
    <name evidence="2" type="ORF">MMAB1_1622</name>
</gene>
<evidence type="ECO:0000313" key="3">
    <source>
        <dbReference type="Proteomes" id="UP000069850"/>
    </source>
</evidence>
<dbReference type="Proteomes" id="UP000069850">
    <property type="component" value="Chromosome 1"/>
</dbReference>
<feature type="region of interest" description="Disordered" evidence="1">
    <location>
        <begin position="30"/>
        <end position="64"/>
    </location>
</feature>
<dbReference type="AlphaFoldDB" id="A0A0X3BMS1"/>
<evidence type="ECO:0000256" key="1">
    <source>
        <dbReference type="SAM" id="MobiDB-lite"/>
    </source>
</evidence>
<dbReference type="RefSeq" id="WP_014867184.1">
    <property type="nucleotide sequence ID" value="NZ_JBMHJL010000056.1"/>
</dbReference>
<feature type="compositionally biased region" description="Basic and acidic residues" evidence="1">
    <location>
        <begin position="30"/>
        <end position="45"/>
    </location>
</feature>
<dbReference type="GeneID" id="13355758"/>
<proteinExistence type="predicted"/>
<accession>A0A0X3BMS1</accession>
<reference evidence="2 3" key="1">
    <citation type="submission" date="2016-01" db="EMBL/GenBank/DDBJ databases">
        <authorList>
            <person name="Manzoor S."/>
        </authorList>
    </citation>
    <scope>NUCLEOTIDE SEQUENCE [LARGE SCALE GENOMIC DNA]</scope>
    <source>
        <strain evidence="2">Methanoculleus sp MAB1</strain>
    </source>
</reference>
<organism evidence="2 3">
    <name type="scientific">Methanoculleus bourgensis</name>
    <dbReference type="NCBI Taxonomy" id="83986"/>
    <lineage>
        <taxon>Archaea</taxon>
        <taxon>Methanobacteriati</taxon>
        <taxon>Methanobacteriota</taxon>
        <taxon>Stenosarchaea group</taxon>
        <taxon>Methanomicrobia</taxon>
        <taxon>Methanomicrobiales</taxon>
        <taxon>Methanomicrobiaceae</taxon>
        <taxon>Methanoculleus</taxon>
    </lineage>
</organism>
<protein>
    <submittedName>
        <fullName evidence="2">Uncharacterized protein</fullName>
    </submittedName>
</protein>
<evidence type="ECO:0000313" key="2">
    <source>
        <dbReference type="EMBL" id="CVK32835.1"/>
    </source>
</evidence>
<sequence length="111" mass="12355">MTTDHVINVNLRSPASIQAAREALDQYERNPKIRRVSKEQTKEFTKGTGSRSQSDAPGDGGRNFNANLNDYFGDFGGGFNTDYLGDFGSGIEDYDFITGGTRKPQKKRKKK</sequence>